<sequence>MGSRSIKFEKIFNARDMGGLRTVHGDTISPGLLLRSASLADATETDKRILQKQYHIVKIIDLRTETERKEKPDVIIPNADYQSNPIFDESMAGISHEKGLNEEQVLGSVPKLEYLYRQMVTNELCRKNLGEAVRNVMEHDFSKGGVLWHCTEGKDRCGLLSAVLLSALGIEYGTIMEDYMLTNEINKVKVEKYYQMILLAGKTETEAEKIRDIFLAKEEYLNEVFLAIHEQYRDIDTFLCDGLNIPHNLIEKFQKSVLLKNSGLYVEQ</sequence>
<protein>
    <submittedName>
        <fullName evidence="1">Protein-tyrosine-phosphatase</fullName>
    </submittedName>
</protein>
<evidence type="ECO:0000313" key="2">
    <source>
        <dbReference type="Proteomes" id="UP000250003"/>
    </source>
</evidence>
<dbReference type="GO" id="GO:0004721">
    <property type="term" value="F:phosphoprotein phosphatase activity"/>
    <property type="evidence" value="ECO:0007669"/>
    <property type="project" value="InterPro"/>
</dbReference>
<dbReference type="KEGG" id="blau:DQQ01_06105"/>
<gene>
    <name evidence="1" type="ORF">DQQ01_06105</name>
</gene>
<organism evidence="1 2">
    <name type="scientific">Blautia argi</name>
    <dbReference type="NCBI Taxonomy" id="1912897"/>
    <lineage>
        <taxon>Bacteria</taxon>
        <taxon>Bacillati</taxon>
        <taxon>Bacillota</taxon>
        <taxon>Clostridia</taxon>
        <taxon>Lachnospirales</taxon>
        <taxon>Lachnospiraceae</taxon>
        <taxon>Blautia</taxon>
    </lineage>
</organism>
<keyword evidence="2" id="KW-1185">Reference proteome</keyword>
<dbReference type="InterPro" id="IPR026893">
    <property type="entry name" value="Tyr/Ser_Pase_IphP-type"/>
</dbReference>
<dbReference type="SUPFAM" id="SSF52799">
    <property type="entry name" value="(Phosphotyrosine protein) phosphatases II"/>
    <property type="match status" value="1"/>
</dbReference>
<proteinExistence type="predicted"/>
<dbReference type="Gene3D" id="3.90.190.10">
    <property type="entry name" value="Protein tyrosine phosphatase superfamily"/>
    <property type="match status" value="1"/>
</dbReference>
<dbReference type="Proteomes" id="UP000250003">
    <property type="component" value="Chromosome"/>
</dbReference>
<name>A0A2Z4U9R3_9FIRM</name>
<dbReference type="InterPro" id="IPR029021">
    <property type="entry name" value="Prot-tyrosine_phosphatase-like"/>
</dbReference>
<accession>A0A2Z4U9R3</accession>
<dbReference type="Pfam" id="PF13350">
    <property type="entry name" value="Y_phosphatase3"/>
    <property type="match status" value="1"/>
</dbReference>
<dbReference type="AlphaFoldDB" id="A0A2Z4U9R3"/>
<dbReference type="OrthoDB" id="9815473at2"/>
<evidence type="ECO:0000313" key="1">
    <source>
        <dbReference type="EMBL" id="AWY97791.1"/>
    </source>
</evidence>
<reference evidence="2" key="1">
    <citation type="submission" date="2018-06" db="EMBL/GenBank/DDBJ databases">
        <title>Description of Blautia argi sp. nov., a new anaerobic isolated from dog feces.</title>
        <authorList>
            <person name="Chang Y.-H."/>
            <person name="Paek J."/>
            <person name="Shin Y."/>
        </authorList>
    </citation>
    <scope>NUCLEOTIDE SEQUENCE [LARGE SCALE GENOMIC DNA]</scope>
    <source>
        <strain evidence="2">KCTC 15426</strain>
    </source>
</reference>
<dbReference type="EMBL" id="CP030280">
    <property type="protein sequence ID" value="AWY97791.1"/>
    <property type="molecule type" value="Genomic_DNA"/>
</dbReference>
<dbReference type="RefSeq" id="WP_111919269.1">
    <property type="nucleotide sequence ID" value="NZ_CAUWHR010000001.1"/>
</dbReference>